<dbReference type="InterPro" id="IPR004378">
    <property type="entry name" value="F420H2_quin_Rdtase"/>
</dbReference>
<dbReference type="EMBL" id="JANLCM010000001">
    <property type="protein sequence ID" value="MCS5718371.1"/>
    <property type="molecule type" value="Genomic_DNA"/>
</dbReference>
<reference evidence="3" key="1">
    <citation type="submission" date="2022-08" db="EMBL/GenBank/DDBJ databases">
        <authorList>
            <person name="Deng Y."/>
            <person name="Han X.-F."/>
            <person name="Zhang Y.-Q."/>
        </authorList>
    </citation>
    <scope>NUCLEOTIDE SEQUENCE</scope>
    <source>
        <strain evidence="3">CPCC 205763</strain>
    </source>
</reference>
<dbReference type="PANTHER" id="PTHR39428:SF1">
    <property type="entry name" value="F420H(2)-DEPENDENT QUINONE REDUCTASE RV1261C"/>
    <property type="match status" value="1"/>
</dbReference>
<dbReference type="Gene3D" id="2.30.110.10">
    <property type="entry name" value="Electron Transport, Fmn-binding Protein, Chain A"/>
    <property type="match status" value="1"/>
</dbReference>
<proteinExistence type="inferred from homology"/>
<evidence type="ECO:0000256" key="1">
    <source>
        <dbReference type="ARBA" id="ARBA00008710"/>
    </source>
</evidence>
<evidence type="ECO:0000313" key="4">
    <source>
        <dbReference type="Proteomes" id="UP001165584"/>
    </source>
</evidence>
<accession>A0ABT2GQG5</accession>
<name>A0ABT2GQG5_9MICO</name>
<comment type="catalytic activity">
    <reaction evidence="2">
        <text>oxidized coenzyme F420-(gamma-L-Glu)(n) + a quinol + H(+) = reduced coenzyme F420-(gamma-L-Glu)(n) + a quinone</text>
        <dbReference type="Rhea" id="RHEA:39663"/>
        <dbReference type="Rhea" id="RHEA-COMP:12939"/>
        <dbReference type="Rhea" id="RHEA-COMP:14378"/>
        <dbReference type="ChEBI" id="CHEBI:15378"/>
        <dbReference type="ChEBI" id="CHEBI:24646"/>
        <dbReference type="ChEBI" id="CHEBI:132124"/>
        <dbReference type="ChEBI" id="CHEBI:133980"/>
        <dbReference type="ChEBI" id="CHEBI:139511"/>
    </reaction>
</comment>
<dbReference type="SUPFAM" id="SSF50475">
    <property type="entry name" value="FMN-binding split barrel"/>
    <property type="match status" value="1"/>
</dbReference>
<dbReference type="PANTHER" id="PTHR39428">
    <property type="entry name" value="F420H(2)-DEPENDENT QUINONE REDUCTASE RV1261C"/>
    <property type="match status" value="1"/>
</dbReference>
<evidence type="ECO:0000256" key="2">
    <source>
        <dbReference type="ARBA" id="ARBA00049106"/>
    </source>
</evidence>
<evidence type="ECO:0000313" key="3">
    <source>
        <dbReference type="EMBL" id="MCS5718371.1"/>
    </source>
</evidence>
<sequence>MSDFNERIVDEFRANAGRVETGGFGTSLVLLHHTGAKSGIARVSPVLGLRQNDGSLFIAASKGGAPDHPAWLANLRAHPETSIEVPTTTGDGVQMIDVRADILTGADRDAGWSQFLNRSPGFAHYEAKAGGRVIAVVRLSPR</sequence>
<dbReference type="RefSeq" id="WP_259507206.1">
    <property type="nucleotide sequence ID" value="NZ_JANLCM010000001.1"/>
</dbReference>
<gene>
    <name evidence="3" type="ORF">N1027_09490</name>
</gene>
<dbReference type="InterPro" id="IPR012349">
    <property type="entry name" value="Split_barrel_FMN-bd"/>
</dbReference>
<dbReference type="Pfam" id="PF04075">
    <property type="entry name" value="F420H2_quin_red"/>
    <property type="match status" value="1"/>
</dbReference>
<organism evidence="3 4">
    <name type="scientific">Herbiconiux aconitum</name>
    <dbReference type="NCBI Taxonomy" id="2970913"/>
    <lineage>
        <taxon>Bacteria</taxon>
        <taxon>Bacillati</taxon>
        <taxon>Actinomycetota</taxon>
        <taxon>Actinomycetes</taxon>
        <taxon>Micrococcales</taxon>
        <taxon>Microbacteriaceae</taxon>
        <taxon>Herbiconiux</taxon>
    </lineage>
</organism>
<dbReference type="Proteomes" id="UP001165584">
    <property type="component" value="Unassembled WGS sequence"/>
</dbReference>
<protein>
    <submittedName>
        <fullName evidence="3">Nitroreductase/quinone reductase family protein</fullName>
    </submittedName>
</protein>
<dbReference type="NCBIfam" id="TIGR00026">
    <property type="entry name" value="hi_GC_TIGR00026"/>
    <property type="match status" value="1"/>
</dbReference>
<keyword evidence="4" id="KW-1185">Reference proteome</keyword>
<comment type="caution">
    <text evidence="3">The sequence shown here is derived from an EMBL/GenBank/DDBJ whole genome shotgun (WGS) entry which is preliminary data.</text>
</comment>
<comment type="similarity">
    <text evidence="1">Belongs to the F420H(2)-dependent quinone reductase family.</text>
</comment>